<dbReference type="KEGG" id="ahu:A6A40_24185"/>
<keyword evidence="8 10" id="KW-0413">Isomerase</keyword>
<reference evidence="12 13" key="1">
    <citation type="submission" date="2018-04" db="EMBL/GenBank/DDBJ databases">
        <title>Complete genome sequence of the nitrogen-fixing bacterium Azospirillum humicireducens type strain SgZ-5.</title>
        <authorList>
            <person name="Yu Z."/>
        </authorList>
    </citation>
    <scope>NUCLEOTIDE SEQUENCE [LARGE SCALE GENOMIC DNA]</scope>
    <source>
        <strain evidence="12 13">SgZ-5</strain>
        <plasmid evidence="12 13">pYZ4</plasmid>
    </source>
</reference>
<evidence type="ECO:0000256" key="8">
    <source>
        <dbReference type="ARBA" id="ARBA00023235"/>
    </source>
</evidence>
<dbReference type="EC" id="5.1.3.2" evidence="5 10"/>
<dbReference type="Gene3D" id="3.90.25.10">
    <property type="entry name" value="UDP-galactose 4-epimerase, domain 1"/>
    <property type="match status" value="1"/>
</dbReference>
<dbReference type="OrthoDB" id="9801785at2"/>
<dbReference type="Proteomes" id="UP000077405">
    <property type="component" value="Plasmid pYZ4"/>
</dbReference>
<keyword evidence="13" id="KW-1185">Reference proteome</keyword>
<evidence type="ECO:0000256" key="3">
    <source>
        <dbReference type="ARBA" id="ARBA00004947"/>
    </source>
</evidence>
<evidence type="ECO:0000256" key="6">
    <source>
        <dbReference type="ARBA" id="ARBA00018569"/>
    </source>
</evidence>
<dbReference type="NCBIfam" id="TIGR01179">
    <property type="entry name" value="galE"/>
    <property type="match status" value="1"/>
</dbReference>
<name>A0A2R4VUV2_9PROT</name>
<comment type="cofactor">
    <cofactor evidence="2 10">
        <name>NAD(+)</name>
        <dbReference type="ChEBI" id="CHEBI:57540"/>
    </cofactor>
</comment>
<dbReference type="CDD" id="cd05247">
    <property type="entry name" value="UDP_G4E_1_SDR_e"/>
    <property type="match status" value="1"/>
</dbReference>
<evidence type="ECO:0000313" key="12">
    <source>
        <dbReference type="EMBL" id="AWB08219.1"/>
    </source>
</evidence>
<dbReference type="UniPathway" id="UPA00214"/>
<proteinExistence type="inferred from homology"/>
<gene>
    <name evidence="12" type="primary">galE</name>
    <name evidence="12" type="ORF">A6A40_24185</name>
</gene>
<dbReference type="GO" id="GO:0003978">
    <property type="term" value="F:UDP-glucose 4-epimerase activity"/>
    <property type="evidence" value="ECO:0007669"/>
    <property type="project" value="UniProtKB-UniRule"/>
</dbReference>
<accession>A0A2R4VUV2</accession>
<dbReference type="SUPFAM" id="SSF51735">
    <property type="entry name" value="NAD(P)-binding Rossmann-fold domains"/>
    <property type="match status" value="1"/>
</dbReference>
<comment type="subunit">
    <text evidence="10">Homodimer.</text>
</comment>
<evidence type="ECO:0000256" key="4">
    <source>
        <dbReference type="ARBA" id="ARBA00007637"/>
    </source>
</evidence>
<keyword evidence="12" id="KW-0614">Plasmid</keyword>
<dbReference type="InterPro" id="IPR001509">
    <property type="entry name" value="Epimerase_deHydtase"/>
</dbReference>
<dbReference type="AlphaFoldDB" id="A0A2R4VUV2"/>
<dbReference type="PANTHER" id="PTHR43725">
    <property type="entry name" value="UDP-GLUCOSE 4-EPIMERASE"/>
    <property type="match status" value="1"/>
</dbReference>
<dbReference type="InterPro" id="IPR036291">
    <property type="entry name" value="NAD(P)-bd_dom_sf"/>
</dbReference>
<dbReference type="GO" id="GO:0033499">
    <property type="term" value="P:galactose catabolic process via UDP-galactose, Leloir pathway"/>
    <property type="evidence" value="ECO:0007669"/>
    <property type="project" value="TreeGrafter"/>
</dbReference>
<comment type="pathway">
    <text evidence="3 10">Carbohydrate metabolism; galactose metabolism.</text>
</comment>
<dbReference type="InterPro" id="IPR005886">
    <property type="entry name" value="UDP_G4E"/>
</dbReference>
<evidence type="ECO:0000256" key="7">
    <source>
        <dbReference type="ARBA" id="ARBA00023027"/>
    </source>
</evidence>
<dbReference type="Gene3D" id="3.40.50.720">
    <property type="entry name" value="NAD(P)-binding Rossmann-like Domain"/>
    <property type="match status" value="1"/>
</dbReference>
<evidence type="ECO:0000256" key="2">
    <source>
        <dbReference type="ARBA" id="ARBA00001911"/>
    </source>
</evidence>
<evidence type="ECO:0000256" key="9">
    <source>
        <dbReference type="ARBA" id="ARBA00023277"/>
    </source>
</evidence>
<comment type="similarity">
    <text evidence="4 10">Belongs to the NAD(P)-dependent epimerase/dehydratase family.</text>
</comment>
<keyword evidence="9 10" id="KW-0119">Carbohydrate metabolism</keyword>
<organism evidence="12 13">
    <name type="scientific">Azospirillum humicireducens</name>
    <dbReference type="NCBI Taxonomy" id="1226968"/>
    <lineage>
        <taxon>Bacteria</taxon>
        <taxon>Pseudomonadati</taxon>
        <taxon>Pseudomonadota</taxon>
        <taxon>Alphaproteobacteria</taxon>
        <taxon>Rhodospirillales</taxon>
        <taxon>Azospirillaceae</taxon>
        <taxon>Azospirillum</taxon>
    </lineage>
</organism>
<sequence length="350" mass="37569">MTGEKSDSATVLVTGGAGYIGSHAVLALRDRGRAVVVLDDLSTGRRSAVPDGVPLVEGDVGDKALLADLFARHGIGTVMHFAGSIVVPESVERPLAYYRNNTVKSHALIEACVEAGIGRFIFSSTAAVYGMPERLPIDERTPLMPINPYGASKLMTEWMLRDTAAAHGLRPAAFRYVALRYFNVAGADPQGRSGQVSRVATHLIKIAAQTVTGQRAELQIHGDDYDTPDGTCVRDYIHVSDLADAHVAALRHLEAGGASEVLNCGYGRGYSVREVLAMVERVTGRPLPMRIGPRRAGDPPALVAGVERIGVTLDWTPRHADLETIVASALAWEERLLKDHSVLQPSNPSR</sequence>
<dbReference type="RefSeq" id="WP_108548492.1">
    <property type="nucleotide sequence ID" value="NZ_CP028905.1"/>
</dbReference>
<geneLocation type="plasmid" evidence="12 13">
    <name>pYZ4</name>
</geneLocation>
<evidence type="ECO:0000256" key="5">
    <source>
        <dbReference type="ARBA" id="ARBA00013189"/>
    </source>
</evidence>
<comment type="catalytic activity">
    <reaction evidence="1 10">
        <text>UDP-alpha-D-glucose = UDP-alpha-D-galactose</text>
        <dbReference type="Rhea" id="RHEA:22168"/>
        <dbReference type="ChEBI" id="CHEBI:58885"/>
        <dbReference type="ChEBI" id="CHEBI:66914"/>
        <dbReference type="EC" id="5.1.3.2"/>
    </reaction>
</comment>
<dbReference type="Pfam" id="PF01370">
    <property type="entry name" value="Epimerase"/>
    <property type="match status" value="1"/>
</dbReference>
<evidence type="ECO:0000313" key="13">
    <source>
        <dbReference type="Proteomes" id="UP000077405"/>
    </source>
</evidence>
<evidence type="ECO:0000256" key="1">
    <source>
        <dbReference type="ARBA" id="ARBA00000083"/>
    </source>
</evidence>
<protein>
    <recommendedName>
        <fullName evidence="6 10">UDP-glucose 4-epimerase</fullName>
        <ecNumber evidence="5 10">5.1.3.2</ecNumber>
    </recommendedName>
</protein>
<evidence type="ECO:0000256" key="10">
    <source>
        <dbReference type="RuleBase" id="RU366046"/>
    </source>
</evidence>
<dbReference type="PANTHER" id="PTHR43725:SF53">
    <property type="entry name" value="UDP-ARABINOSE 4-EPIMERASE 1"/>
    <property type="match status" value="1"/>
</dbReference>
<dbReference type="EMBL" id="CP028905">
    <property type="protein sequence ID" value="AWB08219.1"/>
    <property type="molecule type" value="Genomic_DNA"/>
</dbReference>
<keyword evidence="7 10" id="KW-0520">NAD</keyword>
<evidence type="ECO:0000259" key="11">
    <source>
        <dbReference type="Pfam" id="PF01370"/>
    </source>
</evidence>
<feature type="domain" description="NAD-dependent epimerase/dehydratase" evidence="11">
    <location>
        <begin position="11"/>
        <end position="265"/>
    </location>
</feature>